<dbReference type="SUPFAM" id="SSF55729">
    <property type="entry name" value="Acyl-CoA N-acyltransferases (Nat)"/>
    <property type="match status" value="1"/>
</dbReference>
<gene>
    <name evidence="2" type="ORF">SLS60_005352</name>
</gene>
<dbReference type="EMBL" id="JAKJXO020000006">
    <property type="protein sequence ID" value="KAL1603762.1"/>
    <property type="molecule type" value="Genomic_DNA"/>
</dbReference>
<sequence>MSTSDAIMIEKLQAKDVTPEMLEGAAALFSSSYGVWGPLAAEKMSQRVKMSVARLREQCLAPDTRSVFVRALSNGELAGYVFATRWDYQGRQVCWVTQLCVSPAFRGQKLATKLLLELRTGENDRGFGILSSHPHAILAALRAFGRGVEEVDLGMARVHAQGIIDASPVEYVRGAKLTGTLFGIGSGMESGTCCADTSFWVDHTEPLTALQQVKGRGVQWPFGELPEGCEYIVLVKGAEVDGTGQRVRRQENSSDF</sequence>
<dbReference type="Gene3D" id="3.40.630.30">
    <property type="match status" value="1"/>
</dbReference>
<organism evidence="2 3">
    <name type="scientific">Paraconiothyrium brasiliense</name>
    <dbReference type="NCBI Taxonomy" id="300254"/>
    <lineage>
        <taxon>Eukaryota</taxon>
        <taxon>Fungi</taxon>
        <taxon>Dikarya</taxon>
        <taxon>Ascomycota</taxon>
        <taxon>Pezizomycotina</taxon>
        <taxon>Dothideomycetes</taxon>
        <taxon>Pleosporomycetidae</taxon>
        <taxon>Pleosporales</taxon>
        <taxon>Massarineae</taxon>
        <taxon>Didymosphaeriaceae</taxon>
        <taxon>Paraconiothyrium</taxon>
    </lineage>
</organism>
<comment type="caution">
    <text evidence="2">The sequence shown here is derived from an EMBL/GenBank/DDBJ whole genome shotgun (WGS) entry which is preliminary data.</text>
</comment>
<name>A0ABR3RIN5_9PLEO</name>
<accession>A0ABR3RIN5</accession>
<dbReference type="Proteomes" id="UP001521785">
    <property type="component" value="Unassembled WGS sequence"/>
</dbReference>
<keyword evidence="3" id="KW-1185">Reference proteome</keyword>
<evidence type="ECO:0000313" key="2">
    <source>
        <dbReference type="EMBL" id="KAL1603762.1"/>
    </source>
</evidence>
<dbReference type="InterPro" id="IPR016181">
    <property type="entry name" value="Acyl_CoA_acyltransferase"/>
</dbReference>
<evidence type="ECO:0000313" key="3">
    <source>
        <dbReference type="Proteomes" id="UP001521785"/>
    </source>
</evidence>
<proteinExistence type="predicted"/>
<dbReference type="InterPro" id="IPR000182">
    <property type="entry name" value="GNAT_dom"/>
</dbReference>
<dbReference type="Pfam" id="PF00583">
    <property type="entry name" value="Acetyltransf_1"/>
    <property type="match status" value="1"/>
</dbReference>
<dbReference type="CDD" id="cd04301">
    <property type="entry name" value="NAT_SF"/>
    <property type="match status" value="1"/>
</dbReference>
<feature type="domain" description="N-acetyltransferase" evidence="1">
    <location>
        <begin position="12"/>
        <end position="176"/>
    </location>
</feature>
<dbReference type="PROSITE" id="PS51186">
    <property type="entry name" value="GNAT"/>
    <property type="match status" value="1"/>
</dbReference>
<protein>
    <recommendedName>
        <fullName evidence="1">N-acetyltransferase domain-containing protein</fullName>
    </recommendedName>
</protein>
<reference evidence="2 3" key="1">
    <citation type="submission" date="2024-02" db="EMBL/GenBank/DDBJ databases">
        <title>De novo assembly and annotation of 12 fungi associated with fruit tree decline syndrome in Ontario, Canada.</title>
        <authorList>
            <person name="Sulman M."/>
            <person name="Ellouze W."/>
            <person name="Ilyukhin E."/>
        </authorList>
    </citation>
    <scope>NUCLEOTIDE SEQUENCE [LARGE SCALE GENOMIC DNA]</scope>
    <source>
        <strain evidence="2 3">M42-189</strain>
    </source>
</reference>
<evidence type="ECO:0000259" key="1">
    <source>
        <dbReference type="PROSITE" id="PS51186"/>
    </source>
</evidence>